<dbReference type="InterPro" id="IPR053183">
    <property type="entry name" value="ASL1"/>
</dbReference>
<feature type="chain" id="PRO_5042845686" description="Asl1-like glycosyl hydrolase catalytic domain-containing protein" evidence="1">
    <location>
        <begin position="18"/>
        <end position="258"/>
    </location>
</feature>
<keyword evidence="1" id="KW-0732">Signal</keyword>
<organism evidence="3 4">
    <name type="scientific">Patella caerulea</name>
    <name type="common">Rayed Mediterranean limpet</name>
    <dbReference type="NCBI Taxonomy" id="87958"/>
    <lineage>
        <taxon>Eukaryota</taxon>
        <taxon>Metazoa</taxon>
        <taxon>Spiralia</taxon>
        <taxon>Lophotrochozoa</taxon>
        <taxon>Mollusca</taxon>
        <taxon>Gastropoda</taxon>
        <taxon>Patellogastropoda</taxon>
        <taxon>Patelloidea</taxon>
        <taxon>Patellidae</taxon>
        <taxon>Patella</taxon>
    </lineage>
</organism>
<proteinExistence type="predicted"/>
<dbReference type="Pfam" id="PF11790">
    <property type="entry name" value="Glyco_hydro_cc"/>
    <property type="match status" value="1"/>
</dbReference>
<evidence type="ECO:0000313" key="3">
    <source>
        <dbReference type="EMBL" id="KAK6174212.1"/>
    </source>
</evidence>
<dbReference type="Proteomes" id="UP001347796">
    <property type="component" value="Unassembled WGS sequence"/>
</dbReference>
<dbReference type="PANTHER" id="PTHR34154">
    <property type="entry name" value="ALKALI-SENSITIVE LINKAGE PROTEIN 1"/>
    <property type="match status" value="1"/>
</dbReference>
<keyword evidence="4" id="KW-1185">Reference proteome</keyword>
<evidence type="ECO:0000256" key="1">
    <source>
        <dbReference type="SAM" id="SignalP"/>
    </source>
</evidence>
<feature type="domain" description="Asl1-like glycosyl hydrolase catalytic" evidence="2">
    <location>
        <begin position="36"/>
        <end position="254"/>
    </location>
</feature>
<reference evidence="3 4" key="1">
    <citation type="submission" date="2024-01" db="EMBL/GenBank/DDBJ databases">
        <title>The genome of the rayed Mediterranean limpet Patella caerulea (Linnaeus, 1758).</title>
        <authorList>
            <person name="Anh-Thu Weber A."/>
            <person name="Halstead-Nussloch G."/>
        </authorList>
    </citation>
    <scope>NUCLEOTIDE SEQUENCE [LARGE SCALE GENOMIC DNA]</scope>
    <source>
        <strain evidence="3">AATW-2023a</strain>
        <tissue evidence="3">Whole specimen</tissue>
    </source>
</reference>
<dbReference type="AlphaFoldDB" id="A0AAN8JAK8"/>
<accession>A0AAN8JAK8</accession>
<dbReference type="Gene3D" id="3.20.20.80">
    <property type="entry name" value="Glycosidases"/>
    <property type="match status" value="1"/>
</dbReference>
<dbReference type="EMBL" id="JAZGQO010000011">
    <property type="protein sequence ID" value="KAK6174212.1"/>
    <property type="molecule type" value="Genomic_DNA"/>
</dbReference>
<comment type="caution">
    <text evidence="3">The sequence shown here is derived from an EMBL/GenBank/DDBJ whole genome shotgun (WGS) entry which is preliminary data.</text>
</comment>
<evidence type="ECO:0000313" key="4">
    <source>
        <dbReference type="Proteomes" id="UP001347796"/>
    </source>
</evidence>
<gene>
    <name evidence="3" type="ORF">SNE40_017531</name>
</gene>
<dbReference type="InterPro" id="IPR017853">
    <property type="entry name" value="GH"/>
</dbReference>
<protein>
    <recommendedName>
        <fullName evidence="2">Asl1-like glycosyl hydrolase catalytic domain-containing protein</fullName>
    </recommendedName>
</protein>
<sequence>MLVLVLLLVTLASPVASTSKKGIALCGAAFKCGDTHALSDTTWWYDWNPNTADYYNSHCKKHVHGEYVPMIRTEQDLWTAKVNPNSKHLLGFNEPNGQRHSLTPEKAASLWKQLEKKYPKPILVGPGLTSCDTHPEWCIGWYEKFFKACQNCRVNRIAVHAYHCEPYKIMQSLEKISRHFGGKKLWLTEFACETSYNIDDNIRFMQTLVPLLEKAWFIERYSWYCSRMRYSDKNHNWNLLNMDSPTLSRIGKAYNNIH</sequence>
<feature type="signal peptide" evidence="1">
    <location>
        <begin position="1"/>
        <end position="17"/>
    </location>
</feature>
<dbReference type="InterPro" id="IPR024655">
    <property type="entry name" value="Asl1_glyco_hydro_catalytic"/>
</dbReference>
<evidence type="ECO:0000259" key="2">
    <source>
        <dbReference type="Pfam" id="PF11790"/>
    </source>
</evidence>
<dbReference type="SUPFAM" id="SSF51445">
    <property type="entry name" value="(Trans)glycosidases"/>
    <property type="match status" value="1"/>
</dbReference>
<dbReference type="PANTHER" id="PTHR34154:SF3">
    <property type="entry name" value="ALKALI-SENSITIVE LINKAGE PROTEIN 1"/>
    <property type="match status" value="1"/>
</dbReference>
<name>A0AAN8JAK8_PATCE</name>